<dbReference type="GO" id="GO:0004177">
    <property type="term" value="F:aminopeptidase activity"/>
    <property type="evidence" value="ECO:0007669"/>
    <property type="project" value="UniProtKB-KW"/>
</dbReference>
<evidence type="ECO:0000313" key="3">
    <source>
        <dbReference type="EMBL" id="SEW16374.1"/>
    </source>
</evidence>
<dbReference type="Gene3D" id="3.90.230.10">
    <property type="entry name" value="Creatinase/methionine aminopeptidase superfamily"/>
    <property type="match status" value="1"/>
</dbReference>
<dbReference type="InterPro" id="IPR050659">
    <property type="entry name" value="Peptidase_M24B"/>
</dbReference>
<keyword evidence="4" id="KW-1185">Reference proteome</keyword>
<dbReference type="STRING" id="1202768.SAMN05216285_2799"/>
<protein>
    <submittedName>
        <fullName evidence="3">Xaa-Pro aminopeptidase</fullName>
    </submittedName>
</protein>
<proteinExistence type="predicted"/>
<evidence type="ECO:0000313" key="4">
    <source>
        <dbReference type="Proteomes" id="UP000183275"/>
    </source>
</evidence>
<organism evidence="3 4">
    <name type="scientific">Natrinema salifodinae</name>
    <dbReference type="NCBI Taxonomy" id="1202768"/>
    <lineage>
        <taxon>Archaea</taxon>
        <taxon>Methanobacteriati</taxon>
        <taxon>Methanobacteriota</taxon>
        <taxon>Stenosarchaea group</taxon>
        <taxon>Halobacteria</taxon>
        <taxon>Halobacteriales</taxon>
        <taxon>Natrialbaceae</taxon>
        <taxon>Natrinema</taxon>
    </lineage>
</organism>
<keyword evidence="3" id="KW-0645">Protease</keyword>
<keyword evidence="3" id="KW-0031">Aminopeptidase</keyword>
<feature type="compositionally biased region" description="Low complexity" evidence="1">
    <location>
        <begin position="404"/>
        <end position="416"/>
    </location>
</feature>
<dbReference type="EMBL" id="FOIS01000003">
    <property type="protein sequence ID" value="SEW16374.1"/>
    <property type="molecule type" value="Genomic_DNA"/>
</dbReference>
<reference evidence="4" key="1">
    <citation type="submission" date="2016-10" db="EMBL/GenBank/DDBJ databases">
        <authorList>
            <person name="Varghese N."/>
        </authorList>
    </citation>
    <scope>NUCLEOTIDE SEQUENCE [LARGE SCALE GENOMIC DNA]</scope>
    <source>
        <strain evidence="4">CGMCC 1.12284</strain>
    </source>
</reference>
<dbReference type="RefSeq" id="WP_394297066.1">
    <property type="nucleotide sequence ID" value="NZ_FOIS01000003.1"/>
</dbReference>
<dbReference type="CDD" id="cd01066">
    <property type="entry name" value="APP_MetAP"/>
    <property type="match status" value="1"/>
</dbReference>
<dbReference type="Pfam" id="PF00557">
    <property type="entry name" value="Peptidase_M24"/>
    <property type="match status" value="1"/>
</dbReference>
<gene>
    <name evidence="3" type="ORF">SAMN05216285_2799</name>
</gene>
<dbReference type="SUPFAM" id="SSF55920">
    <property type="entry name" value="Creatinase/aminopeptidase"/>
    <property type="match status" value="1"/>
</dbReference>
<accession>A0A1I0PPQ9</accession>
<dbReference type="InterPro" id="IPR000994">
    <property type="entry name" value="Pept_M24"/>
</dbReference>
<dbReference type="AlphaFoldDB" id="A0A1I0PPQ9"/>
<feature type="compositionally biased region" description="Basic and acidic residues" evidence="1">
    <location>
        <begin position="13"/>
        <end position="23"/>
    </location>
</feature>
<evidence type="ECO:0000256" key="1">
    <source>
        <dbReference type="SAM" id="MobiDB-lite"/>
    </source>
</evidence>
<sequence>MTGGTDGDSDGTGVREDDRRLESGSDIADDAADFASERRHHATETVRSTLAERDAAAFVHVGTERDPGLRYVTRRSPQPSSGVTAVAYDGVAEEWLVRATERDETGDHPAARLASELADRGLEGPVLSPARIPHDAALYLERAGFDLASTAVLERARARKTPGERDQIATAQRAASAGIRRAASLLANAAVVDGRLAVADDEAAADGGETGLGSGPESEFLTPARLRTAIDQAIVGAGAFPDGNTAVNPGLPSAGEVDDPLRPGDPIVVETAPRGLAGYYGGLVRTLVVDSDGGRERRVHVAVTQSFRSARSMLTAGPESVAAVEADLEAEVRSFGLDDRDEIEASVSGVGLEPRERPVDGGESVGPGTVVRLDVSARVDDDHRLRIADIVAVNEEGERPARFAAPSHSLSPAALLEDSRKR</sequence>
<evidence type="ECO:0000259" key="2">
    <source>
        <dbReference type="Pfam" id="PF00557"/>
    </source>
</evidence>
<dbReference type="InterPro" id="IPR036005">
    <property type="entry name" value="Creatinase/aminopeptidase-like"/>
</dbReference>
<dbReference type="eggNOG" id="arCOG01003">
    <property type="taxonomic scope" value="Archaea"/>
</dbReference>
<feature type="region of interest" description="Disordered" evidence="1">
    <location>
        <begin position="1"/>
        <end position="48"/>
    </location>
</feature>
<dbReference type="PANTHER" id="PTHR46112">
    <property type="entry name" value="AMINOPEPTIDASE"/>
    <property type="match status" value="1"/>
</dbReference>
<dbReference type="PANTHER" id="PTHR46112:SF2">
    <property type="entry name" value="XAA-PRO AMINOPEPTIDASE P-RELATED"/>
    <property type="match status" value="1"/>
</dbReference>
<dbReference type="Proteomes" id="UP000183275">
    <property type="component" value="Unassembled WGS sequence"/>
</dbReference>
<feature type="domain" description="Peptidase M24" evidence="2">
    <location>
        <begin position="247"/>
        <end position="395"/>
    </location>
</feature>
<feature type="region of interest" description="Disordered" evidence="1">
    <location>
        <begin position="397"/>
        <end position="422"/>
    </location>
</feature>
<name>A0A1I0PPQ9_9EURY</name>
<keyword evidence="3" id="KW-0378">Hydrolase</keyword>